<keyword evidence="2" id="KW-1185">Reference proteome</keyword>
<proteinExistence type="predicted"/>
<protein>
    <submittedName>
        <fullName evidence="1">Uncharacterized protein</fullName>
    </submittedName>
</protein>
<reference evidence="1 2" key="1">
    <citation type="journal article" date="2020" name="Microb. Biotechnol.">
        <title>Phage biocontrol to combat Pseudomonas syringae pathogens causing disease in cherry.</title>
        <authorList>
            <person name="Rabiey M."/>
            <person name="Roy S.R."/>
            <person name="Holtappels D."/>
            <person name="Franceschetti L."/>
            <person name="Quilty B.J."/>
            <person name="Creeth R."/>
            <person name="Sundin G.W."/>
            <person name="Wagemans J."/>
            <person name="Lavigne R."/>
            <person name="Jackson R.W."/>
        </authorList>
    </citation>
    <scope>NUCLEOTIDE SEQUENCE [LARGE SCALE GENOMIC DNA]</scope>
</reference>
<dbReference type="EMBL" id="MT104467">
    <property type="protein sequence ID" value="QJD54761.1"/>
    <property type="molecule type" value="Genomic_DNA"/>
</dbReference>
<sequence>MGYTVNYDKMTNQVALTSEASQTEPNGYNGGE</sequence>
<name>A0A6M3TCL4_9CAUD</name>
<evidence type="ECO:0000313" key="1">
    <source>
        <dbReference type="EMBL" id="QJD54761.1"/>
    </source>
</evidence>
<dbReference type="Proteomes" id="UP000503591">
    <property type="component" value="Genome"/>
</dbReference>
<organism evidence="1 2">
    <name type="scientific">Pseudomonas phage MR4</name>
    <dbReference type="NCBI Taxonomy" id="2711171"/>
    <lineage>
        <taxon>Viruses</taxon>
        <taxon>Duplodnaviria</taxon>
        <taxon>Heunggongvirae</taxon>
        <taxon>Uroviricota</taxon>
        <taxon>Caudoviricetes</taxon>
        <taxon>Autographivirales</taxon>
        <taxon>Gajwadongvirus</taxon>
        <taxon>Gajwadongvirus MR4</taxon>
    </lineage>
</organism>
<gene>
    <name evidence="1" type="ORF">PssvBMR4_gp63</name>
</gene>
<accession>A0A6M3TCL4</accession>
<evidence type="ECO:0000313" key="2">
    <source>
        <dbReference type="Proteomes" id="UP000503591"/>
    </source>
</evidence>